<proteinExistence type="predicted"/>
<dbReference type="InterPro" id="IPR021330">
    <property type="entry name" value="DUF2939"/>
</dbReference>
<reference evidence="2 3" key="1">
    <citation type="journal article" date="2019" name="Int. J. Syst. Evol. Microbiol.">
        <title>The Global Catalogue of Microorganisms (GCM) 10K type strain sequencing project: providing services to taxonomists for standard genome sequencing and annotation.</title>
        <authorList>
            <consortium name="The Broad Institute Genomics Platform"/>
            <consortium name="The Broad Institute Genome Sequencing Center for Infectious Disease"/>
            <person name="Wu L."/>
            <person name="Ma J."/>
        </authorList>
    </citation>
    <scope>NUCLEOTIDE SEQUENCE [LARGE SCALE GENOMIC DNA]</scope>
    <source>
        <strain evidence="2 3">JCM 12928</strain>
    </source>
</reference>
<organism evidence="2 3">
    <name type="scientific">Brevundimonas kwangchunensis</name>
    <dbReference type="NCBI Taxonomy" id="322163"/>
    <lineage>
        <taxon>Bacteria</taxon>
        <taxon>Pseudomonadati</taxon>
        <taxon>Pseudomonadota</taxon>
        <taxon>Alphaproteobacteria</taxon>
        <taxon>Caulobacterales</taxon>
        <taxon>Caulobacteraceae</taxon>
        <taxon>Brevundimonas</taxon>
    </lineage>
</organism>
<name>A0ABN1GG93_9CAUL</name>
<dbReference type="RefSeq" id="WP_343789048.1">
    <property type="nucleotide sequence ID" value="NZ_BAAAGA010000001.1"/>
</dbReference>
<keyword evidence="1" id="KW-0732">Signal</keyword>
<comment type="caution">
    <text evidence="2">The sequence shown here is derived from an EMBL/GenBank/DDBJ whole genome shotgun (WGS) entry which is preliminary data.</text>
</comment>
<dbReference type="Proteomes" id="UP001501352">
    <property type="component" value="Unassembled WGS sequence"/>
</dbReference>
<evidence type="ECO:0000313" key="2">
    <source>
        <dbReference type="EMBL" id="GAA0610885.1"/>
    </source>
</evidence>
<evidence type="ECO:0000313" key="3">
    <source>
        <dbReference type="Proteomes" id="UP001501352"/>
    </source>
</evidence>
<evidence type="ECO:0000256" key="1">
    <source>
        <dbReference type="SAM" id="SignalP"/>
    </source>
</evidence>
<gene>
    <name evidence="2" type="ORF">GCM10009422_02160</name>
</gene>
<accession>A0ABN1GG93</accession>
<dbReference type="Pfam" id="PF11159">
    <property type="entry name" value="DUF2939"/>
    <property type="match status" value="1"/>
</dbReference>
<feature type="chain" id="PRO_5046415028" evidence="1">
    <location>
        <begin position="22"/>
        <end position="205"/>
    </location>
</feature>
<keyword evidence="3" id="KW-1185">Reference proteome</keyword>
<feature type="signal peptide" evidence="1">
    <location>
        <begin position="1"/>
        <end position="21"/>
    </location>
</feature>
<protein>
    <submittedName>
        <fullName evidence="2">DUF2939 domain-containing protein</fullName>
    </submittedName>
</protein>
<dbReference type="EMBL" id="BAAAGA010000001">
    <property type="protein sequence ID" value="GAA0610885.1"/>
    <property type="molecule type" value="Genomic_DNA"/>
</dbReference>
<sequence length="205" mass="21733">MKVIGNLLLLAAIVAVMSFFAAPAVAFFAIRSAADANDASELAQLIDFAEVRQSLRPQLTGNAAAIAPAPSFLEDPIGAVRRQFEQAAPIAGPTPDIYLTPAALAALTRAEGRYASQRTTATLNDGERGNPFPEPVFWGVNRARMAVTDEGGSQTIFTFERRGPFEWRLVHIGLPDGVAPVVRPLVGRAPPVEEQPVGKSGKTSG</sequence>